<accession>A0ABW8KBK8</accession>
<gene>
    <name evidence="4" type="primary">bamE</name>
    <name evidence="4" type="ORF">ISS97_16275</name>
</gene>
<evidence type="ECO:0000313" key="5">
    <source>
        <dbReference type="Proteomes" id="UP001620408"/>
    </source>
</evidence>
<dbReference type="PROSITE" id="PS51257">
    <property type="entry name" value="PROKAR_LIPOPROTEIN"/>
    <property type="match status" value="1"/>
</dbReference>
<sequence length="104" mass="11178">MKRIMGAAVLAVALTGCHTTGQKITTLDPGSSREQVVATLGRPDALGTMGDYEVYTYLARHRTRMSVTHTDYTVVMKDGHVVQFGPGLAQRAGLHNVVIVPPES</sequence>
<evidence type="ECO:0000256" key="1">
    <source>
        <dbReference type="ARBA" id="ARBA00022729"/>
    </source>
</evidence>
<proteinExistence type="predicted"/>
<comment type="caution">
    <text evidence="4">The sequence shown here is derived from an EMBL/GenBank/DDBJ whole genome shotgun (WGS) entry which is preliminary data.</text>
</comment>
<evidence type="ECO:0000256" key="2">
    <source>
        <dbReference type="ARBA" id="ARBA00023136"/>
    </source>
</evidence>
<name>A0ABW8KBK8_9GAMM</name>
<keyword evidence="5" id="KW-1185">Reference proteome</keyword>
<keyword evidence="1" id="KW-0732">Signal</keyword>
<feature type="domain" description="Outer membrane protein assembly factor BamE" evidence="3">
    <location>
        <begin position="20"/>
        <end position="83"/>
    </location>
</feature>
<evidence type="ECO:0000313" key="4">
    <source>
        <dbReference type="EMBL" id="MFK2918829.1"/>
    </source>
</evidence>
<dbReference type="InterPro" id="IPR007450">
    <property type="entry name" value="BamE_dom"/>
</dbReference>
<dbReference type="Pfam" id="PF04355">
    <property type="entry name" value="BamE"/>
    <property type="match status" value="1"/>
</dbReference>
<dbReference type="EMBL" id="JADIKD010000012">
    <property type="protein sequence ID" value="MFK2918829.1"/>
    <property type="molecule type" value="Genomic_DNA"/>
</dbReference>
<dbReference type="RefSeq" id="WP_379983553.1">
    <property type="nucleotide sequence ID" value="NZ_JADIKD010000012.1"/>
</dbReference>
<evidence type="ECO:0000259" key="3">
    <source>
        <dbReference type="Pfam" id="PF04355"/>
    </source>
</evidence>
<dbReference type="Proteomes" id="UP001620408">
    <property type="component" value="Unassembled WGS sequence"/>
</dbReference>
<dbReference type="InterPro" id="IPR037873">
    <property type="entry name" value="BamE-like"/>
</dbReference>
<protein>
    <submittedName>
        <fullName evidence="4">Outer membrane protein assembly factor BamE</fullName>
    </submittedName>
</protein>
<keyword evidence="2" id="KW-0472">Membrane</keyword>
<dbReference type="Gene3D" id="3.30.1450.10">
    <property type="match status" value="1"/>
</dbReference>
<reference evidence="4 5" key="1">
    <citation type="submission" date="2020-10" db="EMBL/GenBank/DDBJ databases">
        <title>Phylogeny of dyella-like bacteria.</title>
        <authorList>
            <person name="Fu J."/>
        </authorList>
    </citation>
    <scope>NUCLEOTIDE SEQUENCE [LARGE SCALE GENOMIC DNA]</scope>
    <source>
        <strain evidence="4 5">BB4</strain>
    </source>
</reference>
<organism evidence="4 5">
    <name type="scientific">Dyella koreensis</name>
    <dbReference type="NCBI Taxonomy" id="311235"/>
    <lineage>
        <taxon>Bacteria</taxon>
        <taxon>Pseudomonadati</taxon>
        <taxon>Pseudomonadota</taxon>
        <taxon>Gammaproteobacteria</taxon>
        <taxon>Lysobacterales</taxon>
        <taxon>Rhodanobacteraceae</taxon>
        <taxon>Dyella</taxon>
    </lineage>
</organism>